<dbReference type="EMBL" id="JNVC02000013">
    <property type="protein sequence ID" value="KEZ49011.1"/>
    <property type="molecule type" value="Genomic_DNA"/>
</dbReference>
<dbReference type="STRING" id="246786.GS18_0216510"/>
<keyword evidence="3 6" id="KW-0812">Transmembrane</keyword>
<keyword evidence="8" id="KW-1185">Reference proteome</keyword>
<name>A0A084GNU9_METID</name>
<dbReference type="PANTHER" id="PTHR43461">
    <property type="entry name" value="TRANSMEMBRANE PROTEIN 256"/>
    <property type="match status" value="1"/>
</dbReference>
<dbReference type="RefSeq" id="WP_029283218.1">
    <property type="nucleotide sequence ID" value="NZ_CANLZQ010000003.1"/>
</dbReference>
<sequence length="123" mass="13319">MKLFLILAAANAFLSVALGAFGAHGLEGKIPERYLNIWEKAVTYQMFHAGGLFVIAFLMDKLPQAGMLNWAGWLMFIGILLFSGSLYVLAVTQISVLGAITPLGGLSFLIAWVMIIIAAVKFL</sequence>
<evidence type="ECO:0000256" key="4">
    <source>
        <dbReference type="ARBA" id="ARBA00022989"/>
    </source>
</evidence>
<dbReference type="PANTHER" id="PTHR43461:SF1">
    <property type="entry name" value="TRANSMEMBRANE PROTEIN 256"/>
    <property type="match status" value="1"/>
</dbReference>
<gene>
    <name evidence="7" type="ORF">GS18_0216510</name>
</gene>
<proteinExistence type="inferred from homology"/>
<keyword evidence="5 6" id="KW-0472">Membrane</keyword>
<organism evidence="7 8">
    <name type="scientific">Metabacillus indicus</name>
    <name type="common">Bacillus indicus</name>
    <dbReference type="NCBI Taxonomy" id="246786"/>
    <lineage>
        <taxon>Bacteria</taxon>
        <taxon>Bacillati</taxon>
        <taxon>Bacillota</taxon>
        <taxon>Bacilli</taxon>
        <taxon>Bacillales</taxon>
        <taxon>Bacillaceae</taxon>
        <taxon>Metabacillus</taxon>
    </lineage>
</organism>
<feature type="transmembrane region" description="Helical" evidence="6">
    <location>
        <begin position="41"/>
        <end position="58"/>
    </location>
</feature>
<comment type="subcellular location">
    <subcellularLocation>
        <location evidence="1">Membrane</location>
        <topology evidence="1">Multi-pass membrane protein</topology>
    </subcellularLocation>
</comment>
<reference evidence="7 8" key="1">
    <citation type="journal article" date="2005" name="Int. J. Syst. Evol. Microbiol.">
        <title>Bacillus cibi sp. nov., isolated from jeotgal, a traditional Korean fermented seafood.</title>
        <authorList>
            <person name="Yoon J.H."/>
            <person name="Lee C.H."/>
            <person name="Oh T.K."/>
        </authorList>
    </citation>
    <scope>NUCLEOTIDE SEQUENCE [LARGE SCALE GENOMIC DNA]</scope>
    <source>
        <strain evidence="7 8">DSM 16189</strain>
    </source>
</reference>
<accession>A0A084GNU9</accession>
<dbReference type="Proteomes" id="UP000028549">
    <property type="component" value="Unassembled WGS sequence"/>
</dbReference>
<evidence type="ECO:0000256" key="2">
    <source>
        <dbReference type="ARBA" id="ARBA00009694"/>
    </source>
</evidence>
<evidence type="ECO:0000256" key="3">
    <source>
        <dbReference type="ARBA" id="ARBA00022692"/>
    </source>
</evidence>
<comment type="caution">
    <text evidence="7">The sequence shown here is derived from an EMBL/GenBank/DDBJ whole genome shotgun (WGS) entry which is preliminary data.</text>
</comment>
<protein>
    <submittedName>
        <fullName evidence="7">Membrane protein</fullName>
    </submittedName>
</protein>
<evidence type="ECO:0000313" key="8">
    <source>
        <dbReference type="Proteomes" id="UP000028549"/>
    </source>
</evidence>
<keyword evidence="4 6" id="KW-1133">Transmembrane helix</keyword>
<dbReference type="InterPro" id="IPR006696">
    <property type="entry name" value="DUF423"/>
</dbReference>
<evidence type="ECO:0000256" key="1">
    <source>
        <dbReference type="ARBA" id="ARBA00004141"/>
    </source>
</evidence>
<dbReference type="AlphaFoldDB" id="A0A084GNU9"/>
<evidence type="ECO:0000256" key="5">
    <source>
        <dbReference type="ARBA" id="ARBA00023136"/>
    </source>
</evidence>
<evidence type="ECO:0000313" key="7">
    <source>
        <dbReference type="EMBL" id="KEZ49011.1"/>
    </source>
</evidence>
<feature type="transmembrane region" description="Helical" evidence="6">
    <location>
        <begin position="70"/>
        <end position="90"/>
    </location>
</feature>
<feature type="transmembrane region" description="Helical" evidence="6">
    <location>
        <begin position="96"/>
        <end position="120"/>
    </location>
</feature>
<dbReference type="OrthoDB" id="9802121at2"/>
<evidence type="ECO:0000256" key="6">
    <source>
        <dbReference type="SAM" id="Phobius"/>
    </source>
</evidence>
<comment type="similarity">
    <text evidence="2">Belongs to the UPF0382 family.</text>
</comment>
<dbReference type="Pfam" id="PF04241">
    <property type="entry name" value="DUF423"/>
    <property type="match status" value="1"/>
</dbReference>
<dbReference type="GO" id="GO:0005886">
    <property type="term" value="C:plasma membrane"/>
    <property type="evidence" value="ECO:0007669"/>
    <property type="project" value="TreeGrafter"/>
</dbReference>